<protein>
    <recommendedName>
        <fullName evidence="1">EthD domain-containing protein</fullName>
    </recommendedName>
</protein>
<dbReference type="InterPro" id="IPR009799">
    <property type="entry name" value="EthD_dom"/>
</dbReference>
<feature type="domain" description="EthD" evidence="1">
    <location>
        <begin position="131"/>
        <end position="196"/>
    </location>
</feature>
<dbReference type="InterPro" id="IPR011008">
    <property type="entry name" value="Dimeric_a/b-barrel"/>
</dbReference>
<evidence type="ECO:0000259" key="1">
    <source>
        <dbReference type="Pfam" id="PF07110"/>
    </source>
</evidence>
<keyword evidence="3" id="KW-1185">Reference proteome</keyword>
<evidence type="ECO:0000313" key="3">
    <source>
        <dbReference type="Proteomes" id="UP000011666"/>
    </source>
</evidence>
<dbReference type="GO" id="GO:0016491">
    <property type="term" value="F:oxidoreductase activity"/>
    <property type="evidence" value="ECO:0007669"/>
    <property type="project" value="InterPro"/>
</dbReference>
<dbReference type="eggNOG" id="ENOG502ZA6Z">
    <property type="taxonomic scope" value="Bacteria"/>
</dbReference>
<dbReference type="EMBL" id="BANX01000001">
    <property type="protein sequence ID" value="GAC66260.1"/>
    <property type="molecule type" value="Genomic_DNA"/>
</dbReference>
<organism evidence="2 3">
    <name type="scientific">Gordonia soli NBRC 108243</name>
    <dbReference type="NCBI Taxonomy" id="1223545"/>
    <lineage>
        <taxon>Bacteria</taxon>
        <taxon>Bacillati</taxon>
        <taxon>Actinomycetota</taxon>
        <taxon>Actinomycetes</taxon>
        <taxon>Mycobacteriales</taxon>
        <taxon>Gordoniaceae</taxon>
        <taxon>Gordonia</taxon>
    </lineage>
</organism>
<dbReference type="Pfam" id="PF07110">
    <property type="entry name" value="EthD"/>
    <property type="match status" value="1"/>
</dbReference>
<reference evidence="2 3" key="1">
    <citation type="submission" date="2013-01" db="EMBL/GenBank/DDBJ databases">
        <title>Whole genome shotgun sequence of Gordonia soli NBRC 108243.</title>
        <authorList>
            <person name="Isaki-Nakamura S."/>
            <person name="Hosoyama A."/>
            <person name="Tsuchikane K."/>
            <person name="Ando Y."/>
            <person name="Baba S."/>
            <person name="Ohji S."/>
            <person name="Hamada M."/>
            <person name="Tamura T."/>
            <person name="Yamazoe A."/>
            <person name="Yamazaki S."/>
            <person name="Fujita N."/>
        </authorList>
    </citation>
    <scope>NUCLEOTIDE SEQUENCE [LARGE SCALE GENOMIC DNA]</scope>
    <source>
        <strain evidence="2 3">NBRC 108243</strain>
    </source>
</reference>
<dbReference type="SUPFAM" id="SSF54909">
    <property type="entry name" value="Dimeric alpha+beta barrel"/>
    <property type="match status" value="1"/>
</dbReference>
<dbReference type="RefSeq" id="WP_007616291.1">
    <property type="nucleotide sequence ID" value="NZ_BANX01000001.1"/>
</dbReference>
<gene>
    <name evidence="2" type="ORF">GS4_01_00620</name>
</gene>
<accession>M0QCH1</accession>
<proteinExistence type="predicted"/>
<dbReference type="AlphaFoldDB" id="M0QCH1"/>
<comment type="caution">
    <text evidence="2">The sequence shown here is derived from an EMBL/GenBank/DDBJ whole genome shotgun (WGS) entry which is preliminary data.</text>
</comment>
<dbReference type="Gene3D" id="3.30.70.100">
    <property type="match status" value="1"/>
</dbReference>
<dbReference type="OrthoDB" id="9015064at2"/>
<sequence length="237" mass="25596">MGKLVFAVRSETGVPALDADRLRSELVSAGATRLQLNVSDDAVVGALRIDEMVPPVVAVISVWTDPVVGEPSGPSVVEAVRRAVADIADVADTADIVGWSVSERVPLDPGLPDGGGRVEALANVAFLRRPPDLGYEEWRRRWLDDHTPVAIATQATFGYVQNIVDDVLTAETPHVDAIVEELFPTAAVHDMHAFYGSGGDHAELEDRMNRMLTSVSRFGADRHLDVVPTSRTDLRLT</sequence>
<dbReference type="Proteomes" id="UP000011666">
    <property type="component" value="Unassembled WGS sequence"/>
</dbReference>
<evidence type="ECO:0000313" key="2">
    <source>
        <dbReference type="EMBL" id="GAC66260.1"/>
    </source>
</evidence>
<name>M0QCH1_9ACTN</name>
<dbReference type="STRING" id="1223545.GS4_01_00620"/>